<dbReference type="Bgee" id="ENSOCUG00000021906">
    <property type="expression patterns" value="Expressed in kidney and 4 other cell types or tissues"/>
</dbReference>
<dbReference type="Pfam" id="PF04707">
    <property type="entry name" value="PRELI"/>
    <property type="match status" value="1"/>
</dbReference>
<dbReference type="PROSITE" id="PS50904">
    <property type="entry name" value="PRELI_MSF1"/>
    <property type="match status" value="1"/>
</dbReference>
<organism evidence="2 3">
    <name type="scientific">Oryctolagus cuniculus</name>
    <name type="common">Rabbit</name>
    <dbReference type="NCBI Taxonomy" id="9986"/>
    <lineage>
        <taxon>Eukaryota</taxon>
        <taxon>Metazoa</taxon>
        <taxon>Chordata</taxon>
        <taxon>Craniata</taxon>
        <taxon>Vertebrata</taxon>
        <taxon>Euteleostomi</taxon>
        <taxon>Mammalia</taxon>
        <taxon>Eutheria</taxon>
        <taxon>Euarchontoglires</taxon>
        <taxon>Glires</taxon>
        <taxon>Lagomorpha</taxon>
        <taxon>Leporidae</taxon>
        <taxon>Oryctolagus</taxon>
    </lineage>
</organism>
<dbReference type="PANTHER" id="PTHR11158">
    <property type="entry name" value="MSF1/PX19 RELATED"/>
    <property type="match status" value="1"/>
</dbReference>
<dbReference type="EMBL" id="AAGW02018320">
    <property type="status" value="NOT_ANNOTATED_CDS"/>
    <property type="molecule type" value="Genomic_DNA"/>
</dbReference>
<sequence length="100" mass="11445">IPEGQHVFDHPWETDTTAAMQKYPNPMNPHMVGLNILDRHTDCPGKFHSHRLLSTEWGLPSVVKSLIGAERTKIYVQEHSEVDPVGRTVELLRNLLIFHL</sequence>
<reference evidence="2" key="2">
    <citation type="submission" date="2025-08" db="UniProtKB">
        <authorList>
            <consortium name="Ensembl"/>
        </authorList>
    </citation>
    <scope>IDENTIFICATION</scope>
    <source>
        <strain evidence="2">Thorbecke</strain>
    </source>
</reference>
<dbReference type="InterPro" id="IPR006797">
    <property type="entry name" value="PRELI/MSF1_dom"/>
</dbReference>
<feature type="domain" description="PRELI/MSF1" evidence="1">
    <location>
        <begin position="1"/>
        <end position="100"/>
    </location>
</feature>
<accession>G1TSN5</accession>
<evidence type="ECO:0000313" key="3">
    <source>
        <dbReference type="Proteomes" id="UP000001811"/>
    </source>
</evidence>
<dbReference type="AlphaFoldDB" id="G1TSN5"/>
<dbReference type="SMR" id="G1TSN5"/>
<dbReference type="GO" id="GO:0005758">
    <property type="term" value="C:mitochondrial intermembrane space"/>
    <property type="evidence" value="ECO:0007669"/>
    <property type="project" value="InterPro"/>
</dbReference>
<reference evidence="2 3" key="1">
    <citation type="journal article" date="2011" name="Nature">
        <title>A high-resolution map of human evolutionary constraint using 29 mammals.</title>
        <authorList>
            <person name="Lindblad-Toh K."/>
            <person name="Garber M."/>
            <person name="Zuk O."/>
            <person name="Lin M.F."/>
            <person name="Parker B.J."/>
            <person name="Washietl S."/>
            <person name="Kheradpour P."/>
            <person name="Ernst J."/>
            <person name="Jordan G."/>
            <person name="Mauceli E."/>
            <person name="Ward L.D."/>
            <person name="Lowe C.B."/>
            <person name="Holloway A.K."/>
            <person name="Clamp M."/>
            <person name="Gnerre S."/>
            <person name="Alfoldi J."/>
            <person name="Beal K."/>
            <person name="Chang J."/>
            <person name="Clawson H."/>
            <person name="Cuff J."/>
            <person name="Di Palma F."/>
            <person name="Fitzgerald S."/>
            <person name="Flicek P."/>
            <person name="Guttman M."/>
            <person name="Hubisz M.J."/>
            <person name="Jaffe D.B."/>
            <person name="Jungreis I."/>
            <person name="Kent W.J."/>
            <person name="Kostka D."/>
            <person name="Lara M."/>
            <person name="Martins A.L."/>
            <person name="Massingham T."/>
            <person name="Moltke I."/>
            <person name="Raney B.J."/>
            <person name="Rasmussen M.D."/>
            <person name="Robinson J."/>
            <person name="Stark A."/>
            <person name="Vilella A.J."/>
            <person name="Wen J."/>
            <person name="Xie X."/>
            <person name="Zody M.C."/>
            <person name="Baldwin J."/>
            <person name="Bloom T."/>
            <person name="Chin C.W."/>
            <person name="Heiman D."/>
            <person name="Nicol R."/>
            <person name="Nusbaum C."/>
            <person name="Young S."/>
            <person name="Wilkinson J."/>
            <person name="Worley K.C."/>
            <person name="Kovar C.L."/>
            <person name="Muzny D.M."/>
            <person name="Gibbs R.A."/>
            <person name="Cree A."/>
            <person name="Dihn H.H."/>
            <person name="Fowler G."/>
            <person name="Jhangiani S."/>
            <person name="Joshi V."/>
            <person name="Lee S."/>
            <person name="Lewis L.R."/>
            <person name="Nazareth L.V."/>
            <person name="Okwuonu G."/>
            <person name="Santibanez J."/>
            <person name="Warren W.C."/>
            <person name="Mardis E.R."/>
            <person name="Weinstock G.M."/>
            <person name="Wilson R.K."/>
            <person name="Delehaunty K."/>
            <person name="Dooling D."/>
            <person name="Fronik C."/>
            <person name="Fulton L."/>
            <person name="Fulton B."/>
            <person name="Graves T."/>
            <person name="Minx P."/>
            <person name="Sodergren E."/>
            <person name="Birney E."/>
            <person name="Margulies E.H."/>
            <person name="Herrero J."/>
            <person name="Green E.D."/>
            <person name="Haussler D."/>
            <person name="Siepel A."/>
            <person name="Goldman N."/>
            <person name="Pollard K.S."/>
            <person name="Pedersen J.S."/>
            <person name="Lander E.S."/>
            <person name="Kellis M."/>
        </authorList>
    </citation>
    <scope>NUCLEOTIDE SEQUENCE [LARGE SCALE GENOMIC DNA]</scope>
    <source>
        <strain evidence="2 3">Thorbecke inbred</strain>
    </source>
</reference>
<dbReference type="eggNOG" id="KOG3336">
    <property type="taxonomic scope" value="Eukaryota"/>
</dbReference>
<dbReference type="STRING" id="9986.ENSOCUP00000020053"/>
<dbReference type="PaxDb" id="9986-ENSOCUP00000020053"/>
<evidence type="ECO:0000313" key="2">
    <source>
        <dbReference type="Ensembl" id="ENSOCUP00000020053.2"/>
    </source>
</evidence>
<reference evidence="2" key="3">
    <citation type="submission" date="2025-09" db="UniProtKB">
        <authorList>
            <consortium name="Ensembl"/>
        </authorList>
    </citation>
    <scope>IDENTIFICATION</scope>
    <source>
        <strain evidence="2">Thorbecke</strain>
    </source>
</reference>
<evidence type="ECO:0000259" key="1">
    <source>
        <dbReference type="PROSITE" id="PS50904"/>
    </source>
</evidence>
<keyword evidence="3" id="KW-1185">Reference proteome</keyword>
<dbReference type="Ensembl" id="ENSOCUT00000025804.2">
    <property type="protein sequence ID" value="ENSOCUP00000020053.2"/>
    <property type="gene ID" value="ENSOCUG00000021906.2"/>
</dbReference>
<name>G1TSN5_RABIT</name>
<dbReference type="InterPro" id="IPR037365">
    <property type="entry name" value="Slowmo/Ups"/>
</dbReference>
<proteinExistence type="predicted"/>
<dbReference type="Proteomes" id="UP000001811">
    <property type="component" value="Chromosome 12"/>
</dbReference>
<protein>
    <recommendedName>
        <fullName evidence="1">PRELI/MSF1 domain-containing protein</fullName>
    </recommendedName>
</protein>
<dbReference type="HOGENOM" id="CLU_067902_7_0_1"/>
<dbReference type="GeneTree" id="ENSGT00950000182810"/>
<dbReference type="InParanoid" id="G1TSN5"/>